<name>A0ABU3GJ69_9MICO</name>
<evidence type="ECO:0000256" key="1">
    <source>
        <dbReference type="SAM" id="MobiDB-lite"/>
    </source>
</evidence>
<dbReference type="Proteomes" id="UP001262835">
    <property type="component" value="Unassembled WGS sequence"/>
</dbReference>
<reference evidence="2 3" key="1">
    <citation type="submission" date="2023-08" db="EMBL/GenBank/DDBJ databases">
        <title>Microbacterium aquilitoris sp. nov. and Microbacterium gwkjibeachense sp. nov., isolated from beach.</title>
        <authorList>
            <person name="Lee S.D."/>
            <person name="Yang H."/>
            <person name="Kim I."/>
        </authorList>
    </citation>
    <scope>NUCLEOTIDE SEQUENCE [LARGE SCALE GENOMIC DNA]</scope>
    <source>
        <strain evidence="2 3">KSW-18</strain>
    </source>
</reference>
<evidence type="ECO:0000313" key="3">
    <source>
        <dbReference type="Proteomes" id="UP001262835"/>
    </source>
</evidence>
<organism evidence="2 3">
    <name type="scientific">Microbacterium aquilitoris</name>
    <dbReference type="NCBI Taxonomy" id="3067307"/>
    <lineage>
        <taxon>Bacteria</taxon>
        <taxon>Bacillati</taxon>
        <taxon>Actinomycetota</taxon>
        <taxon>Actinomycetes</taxon>
        <taxon>Micrococcales</taxon>
        <taxon>Microbacteriaceae</taxon>
        <taxon>Microbacterium</taxon>
    </lineage>
</organism>
<gene>
    <name evidence="2" type="ORF">Q9S78_08675</name>
</gene>
<protein>
    <submittedName>
        <fullName evidence="2">Uncharacterized protein</fullName>
    </submittedName>
</protein>
<proteinExistence type="predicted"/>
<sequence>MPFGGSTGRVAGGPAGGVVGETPGLGVAGVGSPLGVGLGIVGLGIVGLGDDALGEGDEIVGVGDGSGAQPASISAAIASAPATRVVLRATVSSVSSTGQPSHPRRAADDRTADHPTRAATIPPSMLTT</sequence>
<accession>A0ABU3GJ69</accession>
<feature type="compositionally biased region" description="Basic and acidic residues" evidence="1">
    <location>
        <begin position="105"/>
        <end position="116"/>
    </location>
</feature>
<keyword evidence="3" id="KW-1185">Reference proteome</keyword>
<dbReference type="EMBL" id="JAUZVT010000002">
    <property type="protein sequence ID" value="MDT3330746.1"/>
    <property type="molecule type" value="Genomic_DNA"/>
</dbReference>
<feature type="compositionally biased region" description="Polar residues" evidence="1">
    <location>
        <begin position="91"/>
        <end position="100"/>
    </location>
</feature>
<dbReference type="RefSeq" id="WP_311870002.1">
    <property type="nucleotide sequence ID" value="NZ_JAUZVT010000002.1"/>
</dbReference>
<feature type="region of interest" description="Disordered" evidence="1">
    <location>
        <begin position="91"/>
        <end position="128"/>
    </location>
</feature>
<evidence type="ECO:0000313" key="2">
    <source>
        <dbReference type="EMBL" id="MDT3330746.1"/>
    </source>
</evidence>
<comment type="caution">
    <text evidence="2">The sequence shown here is derived from an EMBL/GenBank/DDBJ whole genome shotgun (WGS) entry which is preliminary data.</text>
</comment>